<feature type="domain" description="R3H" evidence="13">
    <location>
        <begin position="735"/>
        <end position="798"/>
    </location>
</feature>
<dbReference type="InterPro" id="IPR019786">
    <property type="entry name" value="Zinc_finger_PHD-type_CS"/>
</dbReference>
<dbReference type="GeneID" id="54416081"/>
<dbReference type="FunFam" id="3.30.1370.50:FF:000006">
    <property type="entry name" value="NF-X1 finger transcription factor"/>
    <property type="match status" value="1"/>
</dbReference>
<evidence type="ECO:0000259" key="12">
    <source>
        <dbReference type="PROSITE" id="PS50089"/>
    </source>
</evidence>
<dbReference type="SMART" id="SM00393">
    <property type="entry name" value="R3H"/>
    <property type="match status" value="1"/>
</dbReference>
<sequence>VANGRTFGGHLTNNATAAHNQPDAASPVGANPQAPVFVPGRPYQQPPGSNAPHSHSNTPRQKRRMSRSSAPDISTRIREDIDRHLYECSICMNEVHRNSKIWSCRTCWSVFHFGCVKKWSSGQWNQPPVLQNGEEPPRHWRCPGCNLPKDTLPTTFNCWCDKETDPQSIPGLPPFSCGQTCAKPRVRKCPHPCETICHPGPCTPCTNMGTEQSCFCGRESATRRCVDTDYEGGWSCQAVCGELMACGEHTCPRPCHPGLCGPCQTVIDTLCYCGKDSKTMVCSDQDERKETFVSTENGGREPCIGCFHCGSECERLFDCGVHSCSKGCHTQDEHAAHCPKSPDIITHCPCGKTKLMTILDSPRTSCTDPIPFCGQRCSQPLPCGHVCKQSCHEGPCRPCTETIQISCRCGRTTSKSICHQGTEEKPQCLRVCRATLSCGRHTCAERCCEGEKAAAERMSQKRKLKPLSQASSVRDANAVEEEHICTLVCGRMLRCGNHSCTQLCHSGPCPSCPEAIFEEVSCACGRTVLQPPLPCGTQPPPCHFDCERPKSCGHPQVSHRCHLDAEPCPKCPFLMKKRCLCARNELNNQPCWFQEVRCGEICGQKLRCGFHRCRKQCHRPGECETVCDQPCGKERSSCGHSDLARCHAPGPCDEGKPCPHKIFITCPCQRVKQETKCLSTKSSVGNREKALQCNDECLRLERNRKLALALNVDPDHEDDHVPYATQTLNFYAESPVWAQEQEQKFRIFAADPDLRRLRFSPMKSHQRAFLHHLAEDFSLDSESLDPEPHRHVVVFKTPRFVSSHMKTIAEANHTRNKQRTTLVSAVPATAARQAVAETYNAFLITDATFGLTADAIQAAMKPLEKSHPQVKFDIDFLPNENVVIRPATQQPSWVAMKGVDAVIQMVKAPLQDIIRSNAIGKIQLCRVDESLRIMVKESEVTSPGGWSQVAAKASAPQRVLQAKRFSDKNAFTVLRAGLGKSSAKKVVKKEEVIDDWEDAEEEEEA</sequence>
<feature type="compositionally biased region" description="Polar residues" evidence="11">
    <location>
        <begin position="46"/>
        <end position="59"/>
    </location>
</feature>
<keyword evidence="4" id="KW-0677">Repeat</keyword>
<dbReference type="RefSeq" id="XP_033537525.1">
    <property type="nucleotide sequence ID" value="XM_033675511.1"/>
</dbReference>
<dbReference type="Proteomes" id="UP000504638">
    <property type="component" value="Unplaced"/>
</dbReference>
<keyword evidence="5 10" id="KW-0863">Zinc-finger</keyword>
<comment type="subcellular location">
    <subcellularLocation>
        <location evidence="1">Nucleus</location>
    </subcellularLocation>
</comment>
<dbReference type="InterPro" id="IPR036867">
    <property type="entry name" value="R3H_dom_sf"/>
</dbReference>
<dbReference type="PANTHER" id="PTHR12360">
    <property type="entry name" value="NUCLEAR TRANSCRIPTION FACTOR, X-BOX BINDING 1 NFX1"/>
    <property type="match status" value="1"/>
</dbReference>
<evidence type="ECO:0000313" key="14">
    <source>
        <dbReference type="EMBL" id="KAF1815894.1"/>
    </source>
</evidence>
<evidence type="ECO:0000259" key="13">
    <source>
        <dbReference type="PROSITE" id="PS51061"/>
    </source>
</evidence>
<feature type="non-terminal residue" evidence="14">
    <location>
        <position position="1005"/>
    </location>
</feature>
<evidence type="ECO:0000313" key="15">
    <source>
        <dbReference type="Proteomes" id="UP000504638"/>
    </source>
</evidence>
<name>A0A6G1GCY0_9PEZI</name>
<keyword evidence="9" id="KW-0539">Nucleus</keyword>
<keyword evidence="8" id="KW-0804">Transcription</keyword>
<evidence type="ECO:0000256" key="7">
    <source>
        <dbReference type="ARBA" id="ARBA00023015"/>
    </source>
</evidence>
<evidence type="ECO:0000256" key="6">
    <source>
        <dbReference type="ARBA" id="ARBA00022833"/>
    </source>
</evidence>
<dbReference type="PROSITE" id="PS51061">
    <property type="entry name" value="R3H"/>
    <property type="match status" value="1"/>
</dbReference>
<dbReference type="GO" id="GO:0000977">
    <property type="term" value="F:RNA polymerase II transcription regulatory region sequence-specific DNA binding"/>
    <property type="evidence" value="ECO:0007669"/>
    <property type="project" value="TreeGrafter"/>
</dbReference>
<reference evidence="14 16" key="1">
    <citation type="submission" date="2020-01" db="EMBL/GenBank/DDBJ databases">
        <authorList>
            <consortium name="DOE Joint Genome Institute"/>
            <person name="Haridas S."/>
            <person name="Albert R."/>
            <person name="Binder M."/>
            <person name="Bloem J."/>
            <person name="Labutti K."/>
            <person name="Salamov A."/>
            <person name="Andreopoulos B."/>
            <person name="Baker S.E."/>
            <person name="Barry K."/>
            <person name="Bills G."/>
            <person name="Bluhm B.H."/>
            <person name="Cannon C."/>
            <person name="Castanera R."/>
            <person name="Culley D.E."/>
            <person name="Daum C."/>
            <person name="Ezra D."/>
            <person name="Gonzalez J.B."/>
            <person name="Henrissat B."/>
            <person name="Kuo A."/>
            <person name="Liang C."/>
            <person name="Lipzen A."/>
            <person name="Lutzoni F."/>
            <person name="Magnuson J."/>
            <person name="Mondo S."/>
            <person name="Nolan M."/>
            <person name="Ohm R."/>
            <person name="Pangilinan J."/>
            <person name="Park H.-J."/>
            <person name="Ramirez L."/>
            <person name="Alfaro M."/>
            <person name="Sun H."/>
            <person name="Tritt A."/>
            <person name="Yoshinaga Y."/>
            <person name="Zwiers L.-H."/>
            <person name="Turgeon B.G."/>
            <person name="Goodwin S.B."/>
            <person name="Spatafora J.W."/>
            <person name="Crous P.W."/>
            <person name="Grigoriev I.V."/>
        </authorList>
    </citation>
    <scope>NUCLEOTIDE SEQUENCE</scope>
    <source>
        <strain evidence="14 16">CBS 781.70</strain>
    </source>
</reference>
<dbReference type="SUPFAM" id="SSF82708">
    <property type="entry name" value="R3H domain"/>
    <property type="match status" value="1"/>
</dbReference>
<dbReference type="GO" id="GO:0000122">
    <property type="term" value="P:negative regulation of transcription by RNA polymerase II"/>
    <property type="evidence" value="ECO:0007669"/>
    <property type="project" value="TreeGrafter"/>
</dbReference>
<reference evidence="16" key="2">
    <citation type="submission" date="2020-04" db="EMBL/GenBank/DDBJ databases">
        <authorList>
            <consortium name="NCBI Genome Project"/>
        </authorList>
    </citation>
    <scope>NUCLEOTIDE SEQUENCE</scope>
    <source>
        <strain evidence="16">CBS 781.70</strain>
    </source>
</reference>
<dbReference type="PANTHER" id="PTHR12360:SF12">
    <property type="entry name" value="TRANSCRIPTIONAL REPRESSOR NF-X1"/>
    <property type="match status" value="1"/>
</dbReference>
<dbReference type="Gene3D" id="3.30.1370.50">
    <property type="entry name" value="R3H-like domain"/>
    <property type="match status" value="1"/>
</dbReference>
<dbReference type="GO" id="GO:0008270">
    <property type="term" value="F:zinc ion binding"/>
    <property type="evidence" value="ECO:0007669"/>
    <property type="project" value="UniProtKB-KW"/>
</dbReference>
<keyword evidence="7" id="KW-0805">Transcription regulation</keyword>
<dbReference type="OrthoDB" id="6512771at2759"/>
<evidence type="ECO:0000256" key="2">
    <source>
        <dbReference type="ARBA" id="ARBA00007269"/>
    </source>
</evidence>
<dbReference type="InterPro" id="IPR001374">
    <property type="entry name" value="R3H_dom"/>
</dbReference>
<gene>
    <name evidence="14 16" type="ORF">P152DRAFT_370788</name>
</gene>
<feature type="region of interest" description="Disordered" evidence="11">
    <location>
        <begin position="1"/>
        <end position="76"/>
    </location>
</feature>
<keyword evidence="3" id="KW-0479">Metal-binding</keyword>
<evidence type="ECO:0000256" key="3">
    <source>
        <dbReference type="ARBA" id="ARBA00022723"/>
    </source>
</evidence>
<evidence type="ECO:0000313" key="16">
    <source>
        <dbReference type="RefSeq" id="XP_033537525.1"/>
    </source>
</evidence>
<reference evidence="16" key="3">
    <citation type="submission" date="2025-04" db="UniProtKB">
        <authorList>
            <consortium name="RefSeq"/>
        </authorList>
    </citation>
    <scope>IDENTIFICATION</scope>
    <source>
        <strain evidence="16">CBS 781.70</strain>
    </source>
</reference>
<accession>A0A6G1GCY0</accession>
<keyword evidence="15" id="KW-1185">Reference proteome</keyword>
<evidence type="ECO:0000256" key="1">
    <source>
        <dbReference type="ARBA" id="ARBA00004123"/>
    </source>
</evidence>
<keyword evidence="6" id="KW-0862">Zinc</keyword>
<dbReference type="InterPro" id="IPR000967">
    <property type="entry name" value="Znf_NFX1"/>
</dbReference>
<dbReference type="GO" id="GO:0000981">
    <property type="term" value="F:DNA-binding transcription factor activity, RNA polymerase II-specific"/>
    <property type="evidence" value="ECO:0007669"/>
    <property type="project" value="TreeGrafter"/>
</dbReference>
<evidence type="ECO:0000256" key="9">
    <source>
        <dbReference type="ARBA" id="ARBA00023242"/>
    </source>
</evidence>
<feature type="non-terminal residue" evidence="14">
    <location>
        <position position="1"/>
    </location>
</feature>
<proteinExistence type="inferred from homology"/>
<protein>
    <recommendedName>
        <fullName evidence="17">R3H domain-containing protein</fullName>
    </recommendedName>
</protein>
<evidence type="ECO:0000256" key="11">
    <source>
        <dbReference type="SAM" id="MobiDB-lite"/>
    </source>
</evidence>
<dbReference type="GO" id="GO:0005634">
    <property type="term" value="C:nucleus"/>
    <property type="evidence" value="ECO:0007669"/>
    <property type="project" value="UniProtKB-SubCell"/>
</dbReference>
<dbReference type="Pfam" id="PF01422">
    <property type="entry name" value="zf-NF-X1"/>
    <property type="match status" value="7"/>
</dbReference>
<dbReference type="SMART" id="SM00438">
    <property type="entry name" value="ZnF_NFX"/>
    <property type="match status" value="9"/>
</dbReference>
<dbReference type="Pfam" id="PF01424">
    <property type="entry name" value="R3H"/>
    <property type="match status" value="1"/>
</dbReference>
<evidence type="ECO:0000256" key="10">
    <source>
        <dbReference type="PROSITE-ProRule" id="PRU00175"/>
    </source>
</evidence>
<dbReference type="EMBL" id="ML975151">
    <property type="protein sequence ID" value="KAF1815894.1"/>
    <property type="molecule type" value="Genomic_DNA"/>
</dbReference>
<evidence type="ECO:0000256" key="8">
    <source>
        <dbReference type="ARBA" id="ARBA00023163"/>
    </source>
</evidence>
<comment type="similarity">
    <text evidence="2">Belongs to the NFX1 family.</text>
</comment>
<dbReference type="SUPFAM" id="SSF57903">
    <property type="entry name" value="FYVE/PHD zinc finger"/>
    <property type="match status" value="1"/>
</dbReference>
<dbReference type="CDD" id="cd06008">
    <property type="entry name" value="NF-X1-zinc-finger"/>
    <property type="match status" value="4"/>
</dbReference>
<dbReference type="PROSITE" id="PS01359">
    <property type="entry name" value="ZF_PHD_1"/>
    <property type="match status" value="1"/>
</dbReference>
<dbReference type="InterPro" id="IPR001841">
    <property type="entry name" value="Znf_RING"/>
</dbReference>
<evidence type="ECO:0000256" key="4">
    <source>
        <dbReference type="ARBA" id="ARBA00022737"/>
    </source>
</evidence>
<dbReference type="AlphaFoldDB" id="A0A6G1GCY0"/>
<dbReference type="InterPro" id="IPR011011">
    <property type="entry name" value="Znf_FYVE_PHD"/>
</dbReference>
<feature type="domain" description="RING-type" evidence="12">
    <location>
        <begin position="88"/>
        <end position="146"/>
    </location>
</feature>
<dbReference type="PROSITE" id="PS50089">
    <property type="entry name" value="ZF_RING_2"/>
    <property type="match status" value="1"/>
</dbReference>
<dbReference type="InterPro" id="IPR034078">
    <property type="entry name" value="NFX1_fam"/>
</dbReference>
<evidence type="ECO:0008006" key="17">
    <source>
        <dbReference type="Google" id="ProtNLM"/>
    </source>
</evidence>
<organism evidence="14">
    <name type="scientific">Eremomyces bilateralis CBS 781.70</name>
    <dbReference type="NCBI Taxonomy" id="1392243"/>
    <lineage>
        <taxon>Eukaryota</taxon>
        <taxon>Fungi</taxon>
        <taxon>Dikarya</taxon>
        <taxon>Ascomycota</taxon>
        <taxon>Pezizomycotina</taxon>
        <taxon>Dothideomycetes</taxon>
        <taxon>Dothideomycetes incertae sedis</taxon>
        <taxon>Eremomycetales</taxon>
        <taxon>Eremomycetaceae</taxon>
        <taxon>Eremomyces</taxon>
    </lineage>
</organism>
<evidence type="ECO:0000256" key="5">
    <source>
        <dbReference type="ARBA" id="ARBA00022771"/>
    </source>
</evidence>